<evidence type="ECO:0000259" key="2">
    <source>
        <dbReference type="Pfam" id="PF06445"/>
    </source>
</evidence>
<name>A0A1F5TN64_9BACT</name>
<feature type="domain" description="GyrI-like small molecule binding" evidence="2">
    <location>
        <begin position="32"/>
        <end position="171"/>
    </location>
</feature>
<sequence>MSNSKKFIIWFIIFGLLVLLFAWYVGFFYKIEITEREMGPYYVVYEGYEGPYQDTGKIQEKIYQKLLLEEEIRTYKGFGIYYDDPQKVVKDKLRSDTGCILEDGSVERIHELQNKQYQLKKIDKKNSLVVEFPFKNRVSIMAGVFRVYPRINEYMSEKGYGEVPMMEIYDVLNKKIIYIAEIKTGN</sequence>
<dbReference type="EMBL" id="MFGO01000031">
    <property type="protein sequence ID" value="OGF40326.1"/>
    <property type="molecule type" value="Genomic_DNA"/>
</dbReference>
<accession>A0A1F5TN64</accession>
<dbReference type="SUPFAM" id="SSF55136">
    <property type="entry name" value="Probable bacterial effector-binding domain"/>
    <property type="match status" value="1"/>
</dbReference>
<dbReference type="InterPro" id="IPR029442">
    <property type="entry name" value="GyrI-like"/>
</dbReference>
<organism evidence="3 4">
    <name type="scientific">Candidatus Falkowbacteria bacterium RIFOXYD2_FULL_34_120</name>
    <dbReference type="NCBI Taxonomy" id="1798007"/>
    <lineage>
        <taxon>Bacteria</taxon>
        <taxon>Candidatus Falkowiibacteriota</taxon>
    </lineage>
</organism>
<keyword evidence="1" id="KW-0472">Membrane</keyword>
<proteinExistence type="predicted"/>
<dbReference type="PANTHER" id="PTHR15949">
    <property type="entry name" value="TESTIS-EXPRESSED PROTEIN 264"/>
    <property type="match status" value="1"/>
</dbReference>
<reference evidence="3 4" key="1">
    <citation type="journal article" date="2016" name="Nat. Commun.">
        <title>Thousands of microbial genomes shed light on interconnected biogeochemical processes in an aquifer system.</title>
        <authorList>
            <person name="Anantharaman K."/>
            <person name="Brown C.T."/>
            <person name="Hug L.A."/>
            <person name="Sharon I."/>
            <person name="Castelle C.J."/>
            <person name="Probst A.J."/>
            <person name="Thomas B.C."/>
            <person name="Singh A."/>
            <person name="Wilkins M.J."/>
            <person name="Karaoz U."/>
            <person name="Brodie E.L."/>
            <person name="Williams K.H."/>
            <person name="Hubbard S.S."/>
            <person name="Banfield J.F."/>
        </authorList>
    </citation>
    <scope>NUCLEOTIDE SEQUENCE [LARGE SCALE GENOMIC DNA]</scope>
</reference>
<protein>
    <recommendedName>
        <fullName evidence="2">GyrI-like small molecule binding domain-containing protein</fullName>
    </recommendedName>
</protein>
<gene>
    <name evidence="3" type="ORF">A2531_00555</name>
</gene>
<dbReference type="Proteomes" id="UP000177579">
    <property type="component" value="Unassembled WGS sequence"/>
</dbReference>
<keyword evidence="1" id="KW-1133">Transmembrane helix</keyword>
<dbReference type="Gene3D" id="3.20.80.10">
    <property type="entry name" value="Regulatory factor, effector binding domain"/>
    <property type="match status" value="1"/>
</dbReference>
<feature type="transmembrane region" description="Helical" evidence="1">
    <location>
        <begin position="7"/>
        <end position="29"/>
    </location>
</feature>
<comment type="caution">
    <text evidence="3">The sequence shown here is derived from an EMBL/GenBank/DDBJ whole genome shotgun (WGS) entry which is preliminary data.</text>
</comment>
<dbReference type="PANTHER" id="PTHR15949:SF3">
    <property type="entry name" value="TESTIS-EXPRESSED PROTEIN 264"/>
    <property type="match status" value="1"/>
</dbReference>
<dbReference type="Pfam" id="PF06445">
    <property type="entry name" value="GyrI-like"/>
    <property type="match status" value="1"/>
</dbReference>
<evidence type="ECO:0000313" key="4">
    <source>
        <dbReference type="Proteomes" id="UP000177579"/>
    </source>
</evidence>
<keyword evidence="1" id="KW-0812">Transmembrane</keyword>
<dbReference type="AlphaFoldDB" id="A0A1F5TN64"/>
<dbReference type="InterPro" id="IPR011256">
    <property type="entry name" value="Reg_factor_effector_dom_sf"/>
</dbReference>
<evidence type="ECO:0000313" key="3">
    <source>
        <dbReference type="EMBL" id="OGF40326.1"/>
    </source>
</evidence>
<evidence type="ECO:0000256" key="1">
    <source>
        <dbReference type="SAM" id="Phobius"/>
    </source>
</evidence>